<dbReference type="Gene3D" id="3.40.630.30">
    <property type="match status" value="1"/>
</dbReference>
<proteinExistence type="predicted"/>
<dbReference type="SUPFAM" id="SSF55729">
    <property type="entry name" value="Acyl-CoA N-acyltransferases (Nat)"/>
    <property type="match status" value="1"/>
</dbReference>
<dbReference type="Pfam" id="PF00583">
    <property type="entry name" value="Acetyltransf_1"/>
    <property type="match status" value="1"/>
</dbReference>
<dbReference type="EMBL" id="JADPMR010000004">
    <property type="protein sequence ID" value="MBF9002686.1"/>
    <property type="molecule type" value="Genomic_DNA"/>
</dbReference>
<organism evidence="2 3">
    <name type="scientific">Vibrio nitrifigilis</name>
    <dbReference type="NCBI Taxonomy" id="2789781"/>
    <lineage>
        <taxon>Bacteria</taxon>
        <taxon>Pseudomonadati</taxon>
        <taxon>Pseudomonadota</taxon>
        <taxon>Gammaproteobacteria</taxon>
        <taxon>Vibrionales</taxon>
        <taxon>Vibrionaceae</taxon>
        <taxon>Vibrio</taxon>
    </lineage>
</organism>
<dbReference type="PROSITE" id="PS51186">
    <property type="entry name" value="GNAT"/>
    <property type="match status" value="1"/>
</dbReference>
<evidence type="ECO:0000313" key="2">
    <source>
        <dbReference type="EMBL" id="MBF9002686.1"/>
    </source>
</evidence>
<name>A0ABS0GJM4_9VIBR</name>
<dbReference type="Proteomes" id="UP000597206">
    <property type="component" value="Unassembled WGS sequence"/>
</dbReference>
<sequence length="163" mass="19297">MCITLHPIPANQRVILENLFTYYVYDMSEFMGWDPSELGCYTFNALTLDPYWQDADYFPYFIYVDEKIAGFALIRYYPIDRSKLDVEQFFVLRKYKRLGIGMKALAQVLKLHPGEWQIRVLKENTLALRFWMAAVHAVVGDEFALTSEIDIDLEMDFIRFSYE</sequence>
<evidence type="ECO:0000259" key="1">
    <source>
        <dbReference type="PROSITE" id="PS51186"/>
    </source>
</evidence>
<keyword evidence="3" id="KW-1185">Reference proteome</keyword>
<dbReference type="InterPro" id="IPR000182">
    <property type="entry name" value="GNAT_dom"/>
</dbReference>
<feature type="domain" description="N-acetyltransferase" evidence="1">
    <location>
        <begin position="20"/>
        <end position="158"/>
    </location>
</feature>
<accession>A0ABS0GJM4</accession>
<evidence type="ECO:0000313" key="3">
    <source>
        <dbReference type="Proteomes" id="UP000597206"/>
    </source>
</evidence>
<protein>
    <submittedName>
        <fullName evidence="2">GNAT family N-acetyltransferase</fullName>
    </submittedName>
</protein>
<gene>
    <name evidence="2" type="ORF">I1A42_19610</name>
</gene>
<dbReference type="InterPro" id="IPR016181">
    <property type="entry name" value="Acyl_CoA_acyltransferase"/>
</dbReference>
<dbReference type="CDD" id="cd04301">
    <property type="entry name" value="NAT_SF"/>
    <property type="match status" value="1"/>
</dbReference>
<reference evidence="2 3" key="1">
    <citation type="submission" date="2020-11" db="EMBL/GenBank/DDBJ databases">
        <title>Vibrio nitrifigilis sp. nov., a marine nitrogen-fixing bacterium isolated from the lagoon sediment of an islet inside an atoll.</title>
        <authorList>
            <person name="Wang L.-T."/>
            <person name="Shieh W.Y."/>
        </authorList>
    </citation>
    <scope>NUCLEOTIDE SEQUENCE [LARGE SCALE GENOMIC DNA]</scope>
    <source>
        <strain evidence="2 3">NFV-1</strain>
    </source>
</reference>
<comment type="caution">
    <text evidence="2">The sequence shown here is derived from an EMBL/GenBank/DDBJ whole genome shotgun (WGS) entry which is preliminary data.</text>
</comment>